<dbReference type="Proteomes" id="UP000628736">
    <property type="component" value="Unassembled WGS sequence"/>
</dbReference>
<protein>
    <recommendedName>
        <fullName evidence="4">Bacteriophage Gp15 protein</fullName>
    </recommendedName>
</protein>
<keyword evidence="3" id="KW-1185">Reference proteome</keyword>
<evidence type="ECO:0000256" key="1">
    <source>
        <dbReference type="SAM" id="MobiDB-lite"/>
    </source>
</evidence>
<comment type="caution">
    <text evidence="2">The sequence shown here is derived from an EMBL/GenBank/DDBJ whole genome shotgun (WGS) entry which is preliminary data.</text>
</comment>
<dbReference type="AlphaFoldDB" id="A0A8J6J1G9"/>
<reference evidence="2" key="1">
    <citation type="submission" date="2020-08" db="EMBL/GenBank/DDBJ databases">
        <title>Genome public.</title>
        <authorList>
            <person name="Liu C."/>
            <person name="Sun Q."/>
        </authorList>
    </citation>
    <scope>NUCLEOTIDE SEQUENCE</scope>
    <source>
        <strain evidence="2">NSJ-23</strain>
    </source>
</reference>
<dbReference type="RefSeq" id="WP_186853491.1">
    <property type="nucleotide sequence ID" value="NZ_JACOPO010000015.1"/>
</dbReference>
<dbReference type="InterPro" id="IPR009660">
    <property type="entry name" value="Phage_A500_Gp15"/>
</dbReference>
<organism evidence="2 3">
    <name type="scientific">Flintibacter hominis</name>
    <dbReference type="NCBI Taxonomy" id="2763048"/>
    <lineage>
        <taxon>Bacteria</taxon>
        <taxon>Bacillati</taxon>
        <taxon>Bacillota</taxon>
        <taxon>Clostridia</taxon>
        <taxon>Eubacteriales</taxon>
        <taxon>Flintibacter</taxon>
    </lineage>
</organism>
<sequence length="210" mass="24278">MSLYREPPETITIDGVLYPVDTDFRCWIEFQGILLAKEEDGRKAERLCEFMTSLGLPPSNDTLESMLEFYSAASQEKLAPGKKHPQAFDFEQDSEFIFSAFWECYGIDLSTAKLHWWRFKALFKSLPQDCEICRIMTYRTVDLKDVPKQQKQFYREMKSRYSLGTGNTGYKTEQDMKDYVKRRYEEAQASLSVLRSSGQPGDAGSESTSK</sequence>
<accession>A0A8J6J1G9</accession>
<dbReference type="Pfam" id="PF06854">
    <property type="entry name" value="Phage_Gp15"/>
    <property type="match status" value="1"/>
</dbReference>
<evidence type="ECO:0008006" key="4">
    <source>
        <dbReference type="Google" id="ProtNLM"/>
    </source>
</evidence>
<dbReference type="EMBL" id="JACOPO010000015">
    <property type="protein sequence ID" value="MBC5723796.1"/>
    <property type="molecule type" value="Genomic_DNA"/>
</dbReference>
<name>A0A8J6J1G9_9FIRM</name>
<feature type="region of interest" description="Disordered" evidence="1">
    <location>
        <begin position="191"/>
        <end position="210"/>
    </location>
</feature>
<evidence type="ECO:0000313" key="2">
    <source>
        <dbReference type="EMBL" id="MBC5723796.1"/>
    </source>
</evidence>
<proteinExistence type="predicted"/>
<evidence type="ECO:0000313" key="3">
    <source>
        <dbReference type="Proteomes" id="UP000628736"/>
    </source>
</evidence>
<gene>
    <name evidence="2" type="ORF">H8S11_13395</name>
</gene>